<dbReference type="EMBL" id="LNIX01000010">
    <property type="protein sequence ID" value="OXA49558.1"/>
    <property type="molecule type" value="Genomic_DNA"/>
</dbReference>
<keyword evidence="1" id="KW-0472">Membrane</keyword>
<reference evidence="2 3" key="1">
    <citation type="submission" date="2015-12" db="EMBL/GenBank/DDBJ databases">
        <title>The genome of Folsomia candida.</title>
        <authorList>
            <person name="Faddeeva A."/>
            <person name="Derks M.F."/>
            <person name="Anvar Y."/>
            <person name="Smit S."/>
            <person name="Van Straalen N."/>
            <person name="Roelofs D."/>
        </authorList>
    </citation>
    <scope>NUCLEOTIDE SEQUENCE [LARGE SCALE GENOMIC DNA]</scope>
    <source>
        <strain evidence="2 3">VU population</strain>
        <tissue evidence="2">Whole body</tissue>
    </source>
</reference>
<organism evidence="2 3">
    <name type="scientific">Folsomia candida</name>
    <name type="common">Springtail</name>
    <dbReference type="NCBI Taxonomy" id="158441"/>
    <lineage>
        <taxon>Eukaryota</taxon>
        <taxon>Metazoa</taxon>
        <taxon>Ecdysozoa</taxon>
        <taxon>Arthropoda</taxon>
        <taxon>Hexapoda</taxon>
        <taxon>Collembola</taxon>
        <taxon>Entomobryomorpha</taxon>
        <taxon>Isotomoidea</taxon>
        <taxon>Isotomidae</taxon>
        <taxon>Proisotominae</taxon>
        <taxon>Folsomia</taxon>
    </lineage>
</organism>
<comment type="caution">
    <text evidence="2">The sequence shown here is derived from an EMBL/GenBank/DDBJ whole genome shotgun (WGS) entry which is preliminary data.</text>
</comment>
<evidence type="ECO:0000313" key="2">
    <source>
        <dbReference type="EMBL" id="OXA49558.1"/>
    </source>
</evidence>
<protein>
    <submittedName>
        <fullName evidence="2">Uncharacterized protein</fullName>
    </submittedName>
</protein>
<keyword evidence="1" id="KW-1133">Transmembrane helix</keyword>
<dbReference type="AlphaFoldDB" id="A0A226DX16"/>
<gene>
    <name evidence="2" type="ORF">Fcan01_15367</name>
</gene>
<accession>A0A226DX16</accession>
<keyword evidence="1" id="KW-0812">Transmembrane</keyword>
<sequence length="110" mass="12399">MLCAASIFATVRLYDILPFGFYVMFPFFTFAIFGISQLLLPVVAGIHENSTKALAKALRPVRFIAGFGGFTFFLLDKSIKTYFLRSILDNTITLLIGLPEVDQSQIEFKY</sequence>
<feature type="transmembrane region" description="Helical" evidence="1">
    <location>
        <begin position="57"/>
        <end position="75"/>
    </location>
</feature>
<feature type="transmembrane region" description="Helical" evidence="1">
    <location>
        <begin position="23"/>
        <end position="45"/>
    </location>
</feature>
<name>A0A226DX16_FOLCA</name>
<evidence type="ECO:0000313" key="3">
    <source>
        <dbReference type="Proteomes" id="UP000198287"/>
    </source>
</evidence>
<keyword evidence="3" id="KW-1185">Reference proteome</keyword>
<proteinExistence type="predicted"/>
<evidence type="ECO:0000256" key="1">
    <source>
        <dbReference type="SAM" id="Phobius"/>
    </source>
</evidence>
<dbReference type="Proteomes" id="UP000198287">
    <property type="component" value="Unassembled WGS sequence"/>
</dbReference>